<reference evidence="1" key="1">
    <citation type="journal article" date="2020" name="mSystems">
        <title>Genome- and Community-Level Interaction Insights into Carbon Utilization and Element Cycling Functions of Hydrothermarchaeota in Hydrothermal Sediment.</title>
        <authorList>
            <person name="Zhou Z."/>
            <person name="Liu Y."/>
            <person name="Xu W."/>
            <person name="Pan J."/>
            <person name="Luo Z.H."/>
            <person name="Li M."/>
        </authorList>
    </citation>
    <scope>NUCLEOTIDE SEQUENCE [LARGE SCALE GENOMIC DNA]</scope>
    <source>
        <strain evidence="1">SpSt-349</strain>
    </source>
</reference>
<dbReference type="EMBL" id="DSOV01000036">
    <property type="protein sequence ID" value="HEN42249.1"/>
    <property type="molecule type" value="Genomic_DNA"/>
</dbReference>
<organism evidence="1">
    <name type="scientific">Geobacter metallireducens</name>
    <dbReference type="NCBI Taxonomy" id="28232"/>
    <lineage>
        <taxon>Bacteria</taxon>
        <taxon>Pseudomonadati</taxon>
        <taxon>Thermodesulfobacteriota</taxon>
        <taxon>Desulfuromonadia</taxon>
        <taxon>Geobacterales</taxon>
        <taxon>Geobacteraceae</taxon>
        <taxon>Geobacter</taxon>
    </lineage>
</organism>
<protein>
    <submittedName>
        <fullName evidence="1">Cytochrome C</fullName>
    </submittedName>
</protein>
<comment type="caution">
    <text evidence="1">The sequence shown here is derived from an EMBL/GenBank/DDBJ whole genome shotgun (WGS) entry which is preliminary data.</text>
</comment>
<accession>A0A831XE95</accession>
<gene>
    <name evidence="1" type="ORF">ENQ87_07710</name>
</gene>
<evidence type="ECO:0000313" key="1">
    <source>
        <dbReference type="EMBL" id="HEN42249.1"/>
    </source>
</evidence>
<proteinExistence type="predicted"/>
<dbReference type="AlphaFoldDB" id="A0A831XE95"/>
<name>A0A831XE95_GEOME</name>
<dbReference type="PROSITE" id="PS51257">
    <property type="entry name" value="PROKAR_LIPOPROTEIN"/>
    <property type="match status" value="1"/>
</dbReference>
<sequence length="111" mass="12300">MRTAPLLLVVLSAIMTTGCAMFMSWKSIPPPGGCDQCHSIPISANWQVAYQAAILSDERDRPYFQTEGYTMPQAAKPASTLDIRKVDELPCFECHKSPTPAHKGRIGKFHH</sequence>